<dbReference type="InterPro" id="IPR000601">
    <property type="entry name" value="PKD_dom"/>
</dbReference>
<dbReference type="SUPFAM" id="SSF49299">
    <property type="entry name" value="PKD domain"/>
    <property type="match status" value="1"/>
</dbReference>
<feature type="domain" description="PKD" evidence="1">
    <location>
        <begin position="3689"/>
        <end position="3738"/>
    </location>
</feature>
<evidence type="ECO:0000313" key="3">
    <source>
        <dbReference type="Proteomes" id="UP000075606"/>
    </source>
</evidence>
<sequence>MIGGGELYAQCTNSCPVITNVNINSCEGVISISVTGDGPFTYDWRDSGGTQVSTSFVAGGLTPDNYTVVVTDADGDTETATYTVTNPPNLNGSVVVNDVTCRGDADAQVVVTMNNGNPDYSWELFNGVGASIGTGSAPPFSTTITLNGLGVDNYTLTVTDDNGCTGNITFSVTEPADFLGFSIGSSNDATCFNSTDGSISATGTGGWGNYVYQWERVSDGAVVGTSATVTGLAPGDYRLVITDRNGTGCTITTPIQTIGSPPEIVPTAVVNDAQCNGASDGAINLSVTGGVGPFSYSWSNGATTQDISGLTAGSYTVTITDNAGCSDVSTYVVGEPAVLTINPNVTNVACFGDATGVIESNVSGGTAPYNYVWSNGATSADISSLSAGTYDLTVTDQNGCSTTLNNITVTEPTSALSKQSDALTDPSCAGYNDGSVTITMQGGTAPYSYSWSNGDNTATASNLTAGLHTVTVTDNAGCTFSETFTLTDPPSITVSSSLTEPTCNGAADGEITVSASNGIAPYIYNWSTGDTGPTISGLVAGTYTVTVTDQNGAGCTVVETINLGQPAVLNDNATVNDISCNGANDGSIFLAVTGGTGPYSYSWSNGATTNNISGLSAGPYSVTIEDDNGCTIVRNYNIVDPPAIGVSHTQVDILCKGAFTGEIDITPSGGTAPYTYSWSNGSTAQDLVNVAAGSYTVRVTDDEGCFVDLTVTLTEPATVMNLSGTETDGTCAGSNNGSIDLSVTGGTGPYTYLWNTGATSEDISGLAPGNYSVTVEDAGGCVKSIGFTISEPSPITVSKTLSNVTCNGNADGTISLSVGGGTGSYTYSWADDGSITTKDRTGLGPGNYTITVEDASGCLYVESFNITEPAILSSTATQLNVSCFGESTGSIDLAISGGSTPYTFLWSNGALTEDLTNIPAGNYSVTITDAKGCTDSKSFTITEPASALSVTNSVSQITCNGAADGAINLTVSGGSAPYSYNWSHGSTAEDLSNLSAGNYTVVVTDDKGCTYTESFLITDPPVLTLTKVLTDVDCNGAANGTIDITVGGGEGPYTFAWSNGATTEDLTNLGPGSYSVTVTDVRGCTISDSYTISQPTALGFSYTSDDVSCFGFADGAIDITVTGGTAPYNYSWSNGEITEDINALSVGDYTVTVTDFNGCTFQQTIAITQPAAPLSDTGIATDISCFGGSDGRIELNPAGGTAPYTYSWSNGATTKDISGLVDGNYQVTITDDNNCSITKSFTISMPPAMLASGTQTNILCNGDATGAIDLTVSGGTTPYTYTWSNGATTQDLSNITAGNYQVTISDASGCTLVRNFTITEPLALLVGENVQDVSCFGVSDGFIDLSVSGGIAPYSYSWSNGATTQDLFNISGGNYSVDITDGNGCVTTKNYTIAEPASALGVTGIVTDENCFGDSQGAISLTVTGGTAPYSYSWNHGPTIKDVAGLGRGAYQVTVTDNSGCSVTTNYTISGPDALQLSAVPTQIDCNGAANGELDVTVLGGTAPYTYTWSNGASVEDINNLAPGNYSLTVTDDNGCTISGSWTITQPLAISIGQTTTHVSCFGASDGAIDITVSGGISPYTYNWSNGATTQDLNGISGGNYTLTVTDANGCVSSGTYTVVEPSAALTVNGSVSDEICFGDNQGAVSLTVAGGTAPYTYSWNNGATTKDIAGLGTGTYQVTVTDANGCFVQTNFTVGGPAALTATSSLTNVSCNGATDGAIDITPTGGTAPYLFSWSNGATTEDITGLAPGNYLVTITDDNGCAINRNYTITQPTAIGITSSKADVTCFGAGDGSISVSVIGGTLPYTYSWSNGQTTKNLSGLSGGSYTLTVTDGNACTSTLTVVVDEPTNPLAATGIVTDETCFGDSQGAIDLTVSGGTAPYSYSWNHGPSGQDVTGLARGTYQVTVTDANGCSVVESFVVSGPDALQLSAIATQVDCNGAANGELDVTVLGGTAPYSYSWSNGSTSEDLTRLSPNNYNLTVTDANGCTVSGSWTITQPLAISVGENITDVACFGEGDGAIDLTVSGGVGGYTYLWSTGATTQDISGLSGGNYSVTITDANSCVSVYNYTVNEPTAALSVTGSVSDELCFGDSQGAITLTVGGGTGPYTYLWDHGSTSKDVSNLARGNYEVIVTDANGCSETANFTVGGPTALQLSAVTTQVNCNGAANGAIDVTVTGGSGPYTYLWNNGATTEDISGLSPGNRSLTVTDANGCTVSGSWTITQPLAISVGENITDVACFGEGNGAIDLTVSGGIGGYIYLWSTGATTQDISGLSGGNYSVTITDANSCASVYNYTVNEPTAALSVSGSVSDELCFGDSQGAISLTVGGGTGPYTYLWDHGPTSKNVSNLARGNYEVIVTDANGCSETANFTVGGPTALQLSAVTTQINCNGAANGAIDITVTGGTGPYTYLWNNGATTEDISGLSPGNRSLTVTDANGCTVSGSWTITQPLVVSVSRTITDVTCFGASDGAIDLSVSGGITPYSYSWSNGATTQDISGLSGGTYSVTITDGNGCTSLKTYVVSEPSAALSISGTVTDENCYGDNQGAISLNVTGGTAPYSYSWNQGSITKDISALGQGVYQVTVTDANGCFVQSDFTVSGPAVLSATGSTTQVSCNGAADGAIDIEVVGGTSPYTFAWGHGETSEDLSGLSPGNYAVVITDANGCSISRNYSITQPNALGITHTVTDVDCFGANNGAISVNVVGGTLPYTYSWSNGATSRNISSLAGGSYDITVTDGNGCSLVQTIVVEEPTAALSLNANVTDELCFGDNQGAIDLTVTGGSAPYTFQWNNGSSSEDIFGLESGSYLVTVTDKNGCSISETYTVSSPNMLSVSGAVSPISCNSADDGTLDITVTGGTGPYTYSWNHGETTEDLTNLSPGTYVLTVTDANGCIAAGNWTLTEPLPLTINHVKEDVTCFGADDGYINLTVSGGTLPYTYAWSNGATGKDLTGLAGGTYEVTITDARGCQQVKQIVVNAPTAALSATPTIVDALCNGLPTGEVQLAVAGGTTPYSYQWSNGSNQRDLKNVFAGNYAVTITDAKGCSIVENYTVGEPDELDVTFDVTNTSCQGDSDGAIAVTTTGGTAPYNYVWSNGSTSKDLSNIAGGTYNLTITDANGCSITRSVEVDDSKNLSVEVQKADVLCKGESTGQIYLNIAGGTGVYDISWSNGSTSAVLENLPAGVYSATVADANNCSTSVTVVISEPSEELSLTLSDYKDLLCYGDDSGFMRANPQGGVAPYTYLWSNGARTSQISNLKAGTYTVTVTDANGCIVQSQATINQPDKPITISSQGKLNLSCKGDNDGRIVVDVEGGTGLYEFVWSTGARTSSIENLSVGDYTLRVTDANGCVQERVFTINEPEELTIEDALVNESQCYDDRNGSIELDISGGVEPYSYQWSTGATSKNLIGITSGDYSVLITDANGCQIQANYTLDEPALFRMEPTMTDISCIGANDASISLNIEGGIEPVAIRWSTGESSETISELGPGEYNVLVTDDKGCTIQQTFNVIEPLDLTLDAYIEDATRCNDPRSGRVNVIVSGGTEPYTYRWSNGATTSEITDVLPGTYVVRVRDKYNCEVQGTYTVLQPEPLQIGLSTEPYIDCENRIAGMLVKANVKGGVGNYRYEWSKGNSVNSEVLMTEPGRLTIEVFDDRGCYQQNSIDIDVPELGVADFEYNAESIDRTGDLASNDPVSFFDLSEGEVIDWHWDFGDGFHSDEIDPIHTYDAPGTYIVRLVVTDRTGCETEKVSVLEITEGYKVIVPNAFTPNGDGNNDFFRPRMLGLVKSKLIIYNTWGEVIFSTDDIETKGWDGTIKGRKAENGNYVYKIIGLSFNGLKVEREGIFALIN</sequence>
<protein>
    <recommendedName>
        <fullName evidence="1">PKD domain-containing protein</fullName>
    </recommendedName>
</protein>
<keyword evidence="3" id="KW-1185">Reference proteome</keyword>
<evidence type="ECO:0000313" key="2">
    <source>
        <dbReference type="EMBL" id="KYG77906.1"/>
    </source>
</evidence>
<dbReference type="STRING" id="333140.AWW68_03825"/>
<dbReference type="PROSITE" id="PS50093">
    <property type="entry name" value="PKD"/>
    <property type="match status" value="1"/>
</dbReference>
<dbReference type="Pfam" id="PF13573">
    <property type="entry name" value="SprB"/>
    <property type="match status" value="45"/>
</dbReference>
<dbReference type="InterPro" id="IPR026341">
    <property type="entry name" value="T9SS_type_B"/>
</dbReference>
<evidence type="ECO:0000259" key="1">
    <source>
        <dbReference type="PROSITE" id="PS50093"/>
    </source>
</evidence>
<dbReference type="Pfam" id="PF13585">
    <property type="entry name" value="CHU_C"/>
    <property type="match status" value="1"/>
</dbReference>
<dbReference type="Proteomes" id="UP000075606">
    <property type="component" value="Unassembled WGS sequence"/>
</dbReference>
<accession>A0A150XGS8</accession>
<dbReference type="Gene3D" id="2.60.40.10">
    <property type="entry name" value="Immunoglobulins"/>
    <property type="match status" value="1"/>
</dbReference>
<organism evidence="2 3">
    <name type="scientific">Roseivirga spongicola</name>
    <dbReference type="NCBI Taxonomy" id="333140"/>
    <lineage>
        <taxon>Bacteria</taxon>
        <taxon>Pseudomonadati</taxon>
        <taxon>Bacteroidota</taxon>
        <taxon>Cytophagia</taxon>
        <taxon>Cytophagales</taxon>
        <taxon>Roseivirgaceae</taxon>
        <taxon>Roseivirga</taxon>
    </lineage>
</organism>
<comment type="caution">
    <text evidence="2">The sequence shown here is derived from an EMBL/GenBank/DDBJ whole genome shotgun (WGS) entry which is preliminary data.</text>
</comment>
<dbReference type="SMART" id="SM00089">
    <property type="entry name" value="PKD"/>
    <property type="match status" value="6"/>
</dbReference>
<reference evidence="2 3" key="1">
    <citation type="submission" date="2016-01" db="EMBL/GenBank/DDBJ databases">
        <title>Genome sequencing of Roseivirga spongicola UST030701-084.</title>
        <authorList>
            <person name="Selvaratnam C."/>
            <person name="Thevarajoo S."/>
            <person name="Goh K.M."/>
            <person name="Ee R."/>
            <person name="Chan K.-G."/>
            <person name="Chong C.S."/>
        </authorList>
    </citation>
    <scope>NUCLEOTIDE SEQUENCE [LARGE SCALE GENOMIC DNA]</scope>
    <source>
        <strain evidence="2 3">UST030701-084</strain>
    </source>
</reference>
<dbReference type="Pfam" id="PF18911">
    <property type="entry name" value="PKD_4"/>
    <property type="match status" value="1"/>
</dbReference>
<gene>
    <name evidence="2" type="ORF">AWW68_03825</name>
</gene>
<dbReference type="InterPro" id="IPR025667">
    <property type="entry name" value="SprB_repeat"/>
</dbReference>
<dbReference type="CDD" id="cd00146">
    <property type="entry name" value="PKD"/>
    <property type="match status" value="1"/>
</dbReference>
<dbReference type="Gene3D" id="2.60.40.740">
    <property type="match status" value="38"/>
</dbReference>
<dbReference type="InterPro" id="IPR035986">
    <property type="entry name" value="PKD_dom_sf"/>
</dbReference>
<dbReference type="InterPro" id="IPR013783">
    <property type="entry name" value="Ig-like_fold"/>
</dbReference>
<dbReference type="InterPro" id="IPR022409">
    <property type="entry name" value="PKD/Chitinase_dom"/>
</dbReference>
<name>A0A150XGS8_9BACT</name>
<dbReference type="NCBIfam" id="TIGR04131">
    <property type="entry name" value="Bac_Flav_CTERM"/>
    <property type="match status" value="1"/>
</dbReference>
<proteinExistence type="predicted"/>
<dbReference type="EMBL" id="LRPC01000001">
    <property type="protein sequence ID" value="KYG77906.1"/>
    <property type="molecule type" value="Genomic_DNA"/>
</dbReference>